<keyword evidence="5" id="KW-1185">Reference proteome</keyword>
<dbReference type="GO" id="GO:0004672">
    <property type="term" value="F:protein kinase activity"/>
    <property type="evidence" value="ECO:0007669"/>
    <property type="project" value="UniProtKB-ARBA"/>
</dbReference>
<gene>
    <name evidence="4" type="ORF">L2740_18865</name>
</gene>
<evidence type="ECO:0000313" key="4">
    <source>
        <dbReference type="EMBL" id="MCL1140602.1"/>
    </source>
</evidence>
<evidence type="ECO:0000256" key="1">
    <source>
        <dbReference type="ARBA" id="ARBA00023012"/>
    </source>
</evidence>
<comment type="caution">
    <text evidence="4">The sequence shown here is derived from an EMBL/GenBank/DDBJ whole genome shotgun (WGS) entry which is preliminary data.</text>
</comment>
<dbReference type="GO" id="GO:0000160">
    <property type="term" value="P:phosphorelay signal transduction system"/>
    <property type="evidence" value="ECO:0007669"/>
    <property type="project" value="UniProtKB-KW"/>
</dbReference>
<dbReference type="Gene3D" id="1.20.120.160">
    <property type="entry name" value="HPT domain"/>
    <property type="match status" value="1"/>
</dbReference>
<dbReference type="Proteomes" id="UP001139293">
    <property type="component" value="Unassembled WGS sequence"/>
</dbReference>
<feature type="domain" description="HPt" evidence="3">
    <location>
        <begin position="14"/>
        <end position="108"/>
    </location>
</feature>
<keyword evidence="1" id="KW-0902">Two-component regulatory system</keyword>
<accession>A0A9X1ZIP1</accession>
<organism evidence="4 5">
    <name type="scientific">Shewanella pneumatophori</name>
    <dbReference type="NCBI Taxonomy" id="314092"/>
    <lineage>
        <taxon>Bacteria</taxon>
        <taxon>Pseudomonadati</taxon>
        <taxon>Pseudomonadota</taxon>
        <taxon>Gammaproteobacteria</taxon>
        <taxon>Alteromonadales</taxon>
        <taxon>Shewanellaceae</taxon>
        <taxon>Shewanella</taxon>
    </lineage>
</organism>
<dbReference type="InterPro" id="IPR008207">
    <property type="entry name" value="Sig_transdc_His_kin_Hpt_dom"/>
</dbReference>
<dbReference type="InterPro" id="IPR036641">
    <property type="entry name" value="HPT_dom_sf"/>
</dbReference>
<reference evidence="4" key="1">
    <citation type="submission" date="2022-01" db="EMBL/GenBank/DDBJ databases">
        <title>Whole genome-based taxonomy of the Shewanellaceae.</title>
        <authorList>
            <person name="Martin-Rodriguez A.J."/>
        </authorList>
    </citation>
    <scope>NUCLEOTIDE SEQUENCE</scope>
    <source>
        <strain evidence="4">KCTC 23973</strain>
    </source>
</reference>
<evidence type="ECO:0000256" key="2">
    <source>
        <dbReference type="PROSITE-ProRule" id="PRU00110"/>
    </source>
</evidence>
<dbReference type="Pfam" id="PF01627">
    <property type="entry name" value="Hpt"/>
    <property type="match status" value="1"/>
</dbReference>
<keyword evidence="2" id="KW-0597">Phosphoprotein</keyword>
<dbReference type="AlphaFoldDB" id="A0A9X1ZIP1"/>
<sequence>MIKIEELKAICGDDDSMVEMLLNLYMEEYGQCDSVIQQRYTSDDLDGLFKISHELKGMFSNLCAQDAMTLAQIVESSSQAGTLPEESAIKDLCQEIRAINQQINTILA</sequence>
<name>A0A9X1ZIP1_9GAMM</name>
<evidence type="ECO:0000259" key="3">
    <source>
        <dbReference type="PROSITE" id="PS50894"/>
    </source>
</evidence>
<dbReference type="PROSITE" id="PS50894">
    <property type="entry name" value="HPT"/>
    <property type="match status" value="1"/>
</dbReference>
<dbReference type="SUPFAM" id="SSF47226">
    <property type="entry name" value="Histidine-containing phosphotransfer domain, HPT domain"/>
    <property type="match status" value="1"/>
</dbReference>
<feature type="modified residue" description="Phosphohistidine" evidence="2">
    <location>
        <position position="53"/>
    </location>
</feature>
<dbReference type="EMBL" id="JAKILB010000016">
    <property type="protein sequence ID" value="MCL1140602.1"/>
    <property type="molecule type" value="Genomic_DNA"/>
</dbReference>
<protein>
    <submittedName>
        <fullName evidence="4">Hpt domain-containing protein</fullName>
    </submittedName>
</protein>
<evidence type="ECO:0000313" key="5">
    <source>
        <dbReference type="Proteomes" id="UP001139293"/>
    </source>
</evidence>
<proteinExistence type="predicted"/>
<dbReference type="RefSeq" id="WP_248951597.1">
    <property type="nucleotide sequence ID" value="NZ_JAKILB010000016.1"/>
</dbReference>